<dbReference type="GO" id="GO:0005507">
    <property type="term" value="F:copper ion binding"/>
    <property type="evidence" value="ECO:0007669"/>
    <property type="project" value="TreeGrafter"/>
</dbReference>
<accession>A0A166EC00</accession>
<dbReference type="GO" id="GO:0010038">
    <property type="term" value="P:response to metal ion"/>
    <property type="evidence" value="ECO:0007669"/>
    <property type="project" value="InterPro"/>
</dbReference>
<evidence type="ECO:0000256" key="1">
    <source>
        <dbReference type="ARBA" id="ARBA00010169"/>
    </source>
</evidence>
<dbReference type="InterPro" id="IPR011322">
    <property type="entry name" value="N-reg_PII-like_a/b"/>
</dbReference>
<reference evidence="2 3" key="1">
    <citation type="submission" date="2016-04" db="EMBL/GenBank/DDBJ databases">
        <title>Genome sequence of Methanobrevibacter cuticularis DSM 11139.</title>
        <authorList>
            <person name="Poehlein A."/>
            <person name="Seedorf H."/>
            <person name="Daniel R."/>
        </authorList>
    </citation>
    <scope>NUCLEOTIDE SEQUENCE [LARGE SCALE GENOMIC DNA]</scope>
    <source>
        <strain evidence="2 3">DSM 11139</strain>
    </source>
</reference>
<dbReference type="PANTHER" id="PTHR23419:SF8">
    <property type="entry name" value="FI09726P"/>
    <property type="match status" value="1"/>
</dbReference>
<dbReference type="OrthoDB" id="8015at2157"/>
<dbReference type="InterPro" id="IPR004323">
    <property type="entry name" value="Ion_tolerance_CutA"/>
</dbReference>
<sequence length="103" mass="11961">MIALIYITTSNEEEALKIGSKMVKERLAACCNVIKDMKSIYWWENKIANDNESILLLKTLDKNVDKIIQKVEEIHSYENPCILALPIIKSSDSYLKWIEEEIE</sequence>
<comment type="caution">
    <text evidence="2">The sequence shown here is derived from an EMBL/GenBank/DDBJ whole genome shotgun (WGS) entry which is preliminary data.</text>
</comment>
<dbReference type="PANTHER" id="PTHR23419">
    <property type="entry name" value="DIVALENT CATION TOLERANCE CUTA-RELATED"/>
    <property type="match status" value="1"/>
</dbReference>
<organism evidence="2 3">
    <name type="scientific">Methanobrevibacter cuticularis</name>
    <dbReference type="NCBI Taxonomy" id="47311"/>
    <lineage>
        <taxon>Archaea</taxon>
        <taxon>Methanobacteriati</taxon>
        <taxon>Methanobacteriota</taxon>
        <taxon>Methanomada group</taxon>
        <taxon>Methanobacteria</taxon>
        <taxon>Methanobacteriales</taxon>
        <taxon>Methanobacteriaceae</taxon>
        <taxon>Methanobrevibacter</taxon>
    </lineage>
</organism>
<dbReference type="STRING" id="47311.MBCUT_07920"/>
<dbReference type="RefSeq" id="WP_067259174.1">
    <property type="nucleotide sequence ID" value="NZ_LWMW01000091.1"/>
</dbReference>
<dbReference type="EMBL" id="LWMW01000091">
    <property type="protein sequence ID" value="KZX16490.1"/>
    <property type="molecule type" value="Genomic_DNA"/>
</dbReference>
<dbReference type="PATRIC" id="fig|47311.3.peg.874"/>
<dbReference type="AlphaFoldDB" id="A0A166EC00"/>
<dbReference type="Proteomes" id="UP000077275">
    <property type="component" value="Unassembled WGS sequence"/>
</dbReference>
<gene>
    <name evidence="2" type="primary">cutA</name>
    <name evidence="2" type="ORF">MBCUT_07920</name>
</gene>
<comment type="similarity">
    <text evidence="1">Belongs to the CutA family.</text>
</comment>
<dbReference type="InterPro" id="IPR015867">
    <property type="entry name" value="N-reg_PII/ATP_PRibTrfase_C"/>
</dbReference>
<name>A0A166EC00_9EURY</name>
<dbReference type="Pfam" id="PF03091">
    <property type="entry name" value="CutA1"/>
    <property type="match status" value="1"/>
</dbReference>
<proteinExistence type="inferred from homology"/>
<keyword evidence="3" id="KW-1185">Reference proteome</keyword>
<dbReference type="SUPFAM" id="SSF54913">
    <property type="entry name" value="GlnB-like"/>
    <property type="match status" value="1"/>
</dbReference>
<evidence type="ECO:0000313" key="2">
    <source>
        <dbReference type="EMBL" id="KZX16490.1"/>
    </source>
</evidence>
<dbReference type="Gene3D" id="3.30.70.120">
    <property type="match status" value="1"/>
</dbReference>
<protein>
    <submittedName>
        <fullName evidence="2">Divalent-cation tolerance protein CutA</fullName>
    </submittedName>
</protein>
<evidence type="ECO:0000313" key="3">
    <source>
        <dbReference type="Proteomes" id="UP000077275"/>
    </source>
</evidence>